<name>A0A497E6U3_UNCAE</name>
<dbReference type="InterPro" id="IPR036237">
    <property type="entry name" value="Xyl_isomerase-like_sf"/>
</dbReference>
<comment type="caution">
    <text evidence="2">The sequence shown here is derived from an EMBL/GenBank/DDBJ whole genome shotgun (WGS) entry which is preliminary data.</text>
</comment>
<organism evidence="2 3">
    <name type="scientific">Aerophobetes bacterium</name>
    <dbReference type="NCBI Taxonomy" id="2030807"/>
    <lineage>
        <taxon>Bacteria</taxon>
        <taxon>Candidatus Aerophobota</taxon>
    </lineage>
</organism>
<dbReference type="GO" id="GO:0016853">
    <property type="term" value="F:isomerase activity"/>
    <property type="evidence" value="ECO:0007669"/>
    <property type="project" value="UniProtKB-KW"/>
</dbReference>
<dbReference type="Gene3D" id="3.20.20.150">
    <property type="entry name" value="Divalent-metal-dependent TIM barrel enzymes"/>
    <property type="match status" value="1"/>
</dbReference>
<feature type="domain" description="Xylose isomerase-like TIM barrel" evidence="1">
    <location>
        <begin position="27"/>
        <end position="260"/>
    </location>
</feature>
<dbReference type="InterPro" id="IPR050312">
    <property type="entry name" value="IolE/XylAMocC-like"/>
</dbReference>
<gene>
    <name evidence="2" type="ORF">DRJ00_00775</name>
</gene>
<evidence type="ECO:0000313" key="3">
    <source>
        <dbReference type="Proteomes" id="UP000279422"/>
    </source>
</evidence>
<keyword evidence="2" id="KW-0413">Isomerase</keyword>
<dbReference type="PANTHER" id="PTHR12110">
    <property type="entry name" value="HYDROXYPYRUVATE ISOMERASE"/>
    <property type="match status" value="1"/>
</dbReference>
<protein>
    <submittedName>
        <fullName evidence="2">Sugar phosphate isomerase/epimerase</fullName>
    </submittedName>
</protein>
<dbReference type="Proteomes" id="UP000279422">
    <property type="component" value="Unassembled WGS sequence"/>
</dbReference>
<reference evidence="2 3" key="1">
    <citation type="submission" date="2018-06" db="EMBL/GenBank/DDBJ databases">
        <title>Extensive metabolic versatility and redundancy in microbially diverse, dynamic hydrothermal sediments.</title>
        <authorList>
            <person name="Dombrowski N."/>
            <person name="Teske A."/>
            <person name="Baker B.J."/>
        </authorList>
    </citation>
    <scope>NUCLEOTIDE SEQUENCE [LARGE SCALE GENOMIC DNA]</scope>
    <source>
        <strain evidence="2">B47_G16</strain>
    </source>
</reference>
<accession>A0A497E6U3</accession>
<dbReference type="AlphaFoldDB" id="A0A497E6U3"/>
<dbReference type="Pfam" id="PF01261">
    <property type="entry name" value="AP_endonuc_2"/>
    <property type="match status" value="1"/>
</dbReference>
<evidence type="ECO:0000259" key="1">
    <source>
        <dbReference type="Pfam" id="PF01261"/>
    </source>
</evidence>
<sequence>MGEKRITFSVFTKPWKKMPIGELGRMVHDLGFDGVELPVRPGFQVEPENVTKDLPRVARGLSEFGVKVTSVAGPADEETISACAEAGIPIIRICVGIQEEGYMATEAKLQKKLDALVPILDRYGVKLGIQNHCGRFVCNAMGIRHLIEKYDPRHIGAVWDAAHNALSGEEPEMAIDIVWSHLCMVNLKNAFWRRVTGPEAEDVVWRPYWTTGRQGLASWPRVAAELKRRGYKGVICLTAEYTDEASVNRLIAEDIAFARSLFA</sequence>
<dbReference type="SUPFAM" id="SSF51658">
    <property type="entry name" value="Xylose isomerase-like"/>
    <property type="match status" value="1"/>
</dbReference>
<proteinExistence type="predicted"/>
<dbReference type="InterPro" id="IPR013022">
    <property type="entry name" value="Xyl_isomerase-like_TIM-brl"/>
</dbReference>
<dbReference type="PANTHER" id="PTHR12110:SF41">
    <property type="entry name" value="INOSOSE DEHYDRATASE"/>
    <property type="match status" value="1"/>
</dbReference>
<evidence type="ECO:0000313" key="2">
    <source>
        <dbReference type="EMBL" id="RLE10664.1"/>
    </source>
</evidence>
<dbReference type="EMBL" id="QMPZ01000004">
    <property type="protein sequence ID" value="RLE10664.1"/>
    <property type="molecule type" value="Genomic_DNA"/>
</dbReference>